<evidence type="ECO:0000259" key="2">
    <source>
        <dbReference type="PROSITE" id="PS50110"/>
    </source>
</evidence>
<evidence type="ECO:0000313" key="3">
    <source>
        <dbReference type="EMBL" id="WNH10475.1"/>
    </source>
</evidence>
<dbReference type="EMBL" id="CP134536">
    <property type="protein sequence ID" value="WNH12453.1"/>
    <property type="molecule type" value="Genomic_DNA"/>
</dbReference>
<proteinExistence type="predicted"/>
<accession>A0ABY9Y2Y3</accession>
<name>A0ABY9Y2Y3_9FLAO</name>
<dbReference type="Gene3D" id="3.40.50.2300">
    <property type="match status" value="1"/>
</dbReference>
<dbReference type="InterPro" id="IPR001789">
    <property type="entry name" value="Sig_transdc_resp-reg_receiver"/>
</dbReference>
<dbReference type="RefSeq" id="WP_415862436.1">
    <property type="nucleotide sequence ID" value="NZ_CP134536.1"/>
</dbReference>
<protein>
    <submittedName>
        <fullName evidence="4">Response regulator</fullName>
    </submittedName>
</protein>
<evidence type="ECO:0000256" key="1">
    <source>
        <dbReference type="PROSITE-ProRule" id="PRU00169"/>
    </source>
</evidence>
<gene>
    <name evidence="4" type="ORF">RHP49_16385</name>
    <name evidence="3" type="ORF">RHP51_07420</name>
</gene>
<dbReference type="PANTHER" id="PTHR43228:SF1">
    <property type="entry name" value="TWO-COMPONENT RESPONSE REGULATOR ARR22"/>
    <property type="match status" value="1"/>
</dbReference>
<dbReference type="PANTHER" id="PTHR43228">
    <property type="entry name" value="TWO-COMPONENT RESPONSE REGULATOR"/>
    <property type="match status" value="1"/>
</dbReference>
<evidence type="ECO:0000313" key="5">
    <source>
        <dbReference type="Proteomes" id="UP001302806"/>
    </source>
</evidence>
<feature type="modified residue" description="4-aspartylphosphate" evidence="1">
    <location>
        <position position="58"/>
    </location>
</feature>
<feature type="domain" description="Response regulatory" evidence="2">
    <location>
        <begin position="4"/>
        <end position="126"/>
    </location>
</feature>
<evidence type="ECO:0000313" key="4">
    <source>
        <dbReference type="EMBL" id="WNH12453.1"/>
    </source>
</evidence>
<dbReference type="InterPro" id="IPR011006">
    <property type="entry name" value="CheY-like_superfamily"/>
</dbReference>
<keyword evidence="6" id="KW-1185">Reference proteome</keyword>
<evidence type="ECO:0000313" key="6">
    <source>
        <dbReference type="Proteomes" id="UP001303407"/>
    </source>
</evidence>
<dbReference type="CDD" id="cd17546">
    <property type="entry name" value="REC_hyHK_CKI1_RcsC-like"/>
    <property type="match status" value="1"/>
</dbReference>
<organism evidence="4 6">
    <name type="scientific">Thalassobellus suaedae</name>
    <dbReference type="NCBI Taxonomy" id="3074124"/>
    <lineage>
        <taxon>Bacteria</taxon>
        <taxon>Pseudomonadati</taxon>
        <taxon>Bacteroidota</taxon>
        <taxon>Flavobacteriia</taxon>
        <taxon>Flavobacteriales</taxon>
        <taxon>Flavobacteriaceae</taxon>
        <taxon>Thalassobellus</taxon>
    </lineage>
</organism>
<keyword evidence="1" id="KW-0597">Phosphoprotein</keyword>
<dbReference type="SMART" id="SM00448">
    <property type="entry name" value="REC"/>
    <property type="match status" value="1"/>
</dbReference>
<sequence>MSLNILIVDDDSVNRFILKKKLMLSQIHDNPLCFENGLEALNYLTNSSFDGDIIVFLDLYMPIMNGWEFLERIEKINLSKKIKVYVTSSSIDTFELEKVCLFNTVLNTFSKPISNQHMTLVKNELMAS</sequence>
<dbReference type="SUPFAM" id="SSF52172">
    <property type="entry name" value="CheY-like"/>
    <property type="match status" value="1"/>
</dbReference>
<dbReference type="EMBL" id="CP134537">
    <property type="protein sequence ID" value="WNH10475.1"/>
    <property type="molecule type" value="Genomic_DNA"/>
</dbReference>
<dbReference type="Proteomes" id="UP001303407">
    <property type="component" value="Chromosome"/>
</dbReference>
<dbReference type="InterPro" id="IPR052048">
    <property type="entry name" value="ST_Response_Regulator"/>
</dbReference>
<reference evidence="5 6" key="1">
    <citation type="submission" date="2023-09" db="EMBL/GenBank/DDBJ databases">
        <title>Thalassobella suaedae gen. nov., sp. nov., a marine bacterium of the family Flavobacteriaceae isolated from a halophyte Suaeda japonica.</title>
        <authorList>
            <person name="Lee S.Y."/>
            <person name="Hwang C.Y."/>
        </authorList>
    </citation>
    <scope>NUCLEOTIDE SEQUENCE [LARGE SCALE GENOMIC DNA]</scope>
    <source>
        <strain evidence="4 6">HL-DH10</strain>
        <strain evidence="3 5">HL-DH14</strain>
    </source>
</reference>
<dbReference type="PROSITE" id="PS50110">
    <property type="entry name" value="RESPONSE_REGULATORY"/>
    <property type="match status" value="1"/>
</dbReference>
<dbReference type="Proteomes" id="UP001302806">
    <property type="component" value="Chromosome"/>
</dbReference>
<dbReference type="Pfam" id="PF00072">
    <property type="entry name" value="Response_reg"/>
    <property type="match status" value="1"/>
</dbReference>